<accession>A0A1W1DBK0</accession>
<reference evidence="1" key="1">
    <citation type="submission" date="2016-10" db="EMBL/GenBank/DDBJ databases">
        <authorList>
            <person name="de Groot N.N."/>
        </authorList>
    </citation>
    <scope>NUCLEOTIDE SEQUENCE</scope>
</reference>
<sequence>MDYFQQFKGRFLGVMQLDDCDTLLQTLIQNPDNWYVYDTLEPMPSSTISADDFISKITHIKTIIDKDHDERYCGIVYVDDLKKPSFIKIFHPKNLGKTCGSSENPPMPQWLISKEKPMDVVLEFGPKEESEGFISKYLKF</sequence>
<name>A0A1W1DBK0_9ZZZZ</name>
<evidence type="ECO:0000313" key="1">
    <source>
        <dbReference type="EMBL" id="SFV77797.1"/>
    </source>
</evidence>
<organism evidence="1">
    <name type="scientific">hydrothermal vent metagenome</name>
    <dbReference type="NCBI Taxonomy" id="652676"/>
    <lineage>
        <taxon>unclassified sequences</taxon>
        <taxon>metagenomes</taxon>
        <taxon>ecological metagenomes</taxon>
    </lineage>
</organism>
<proteinExistence type="predicted"/>
<protein>
    <submittedName>
        <fullName evidence="1">Uncharacterized protein</fullName>
    </submittedName>
</protein>
<dbReference type="EMBL" id="FPHR01000032">
    <property type="protein sequence ID" value="SFV77797.1"/>
    <property type="molecule type" value="Genomic_DNA"/>
</dbReference>
<dbReference type="AlphaFoldDB" id="A0A1W1DBK0"/>
<gene>
    <name evidence="1" type="ORF">MNB_SUP05-4-213</name>
</gene>